<name>A0A1Q2C9E3_ANAHA</name>
<sequence>MAKNEEMKTEFNIFGDVWKIYKKFFFVTDSEESWDEVINECNKVRGKYLDSALCGKLLLVILEDLEERSKHID</sequence>
<reference evidence="1 2" key="1">
    <citation type="journal article" date="2016" name="Sci. Rep.">
        <title>Accelerated dysbiosis of gut microbiota during aggravation of DSS-induced colitis by a butyrate-producing bacterium.</title>
        <authorList>
            <person name="Zhang Q."/>
            <person name="Wu Y."/>
            <person name="Wang J."/>
            <person name="Wu G."/>
            <person name="Long W."/>
            <person name="Xue Z."/>
            <person name="Wang L."/>
            <person name="Zhang X."/>
            <person name="Pang X."/>
            <person name="Zhao Y."/>
            <person name="Zhao L."/>
            <person name="Zhang C."/>
        </authorList>
    </citation>
    <scope>NUCLEOTIDE SEQUENCE [LARGE SCALE GENOMIC DNA]</scope>
    <source>
        <strain evidence="1 2">BPB5</strain>
    </source>
</reference>
<accession>A0A1Q2C9E3</accession>
<proteinExistence type="predicted"/>
<evidence type="ECO:0000313" key="2">
    <source>
        <dbReference type="Proteomes" id="UP000188159"/>
    </source>
</evidence>
<dbReference type="AlphaFoldDB" id="A0A1Q2C9E3"/>
<dbReference type="EMBL" id="CP012098">
    <property type="protein sequence ID" value="AQP40361.1"/>
    <property type="molecule type" value="Genomic_DNA"/>
</dbReference>
<evidence type="ECO:0000313" key="1">
    <source>
        <dbReference type="EMBL" id="AQP40361.1"/>
    </source>
</evidence>
<organism evidence="1 2">
    <name type="scientific">Anaerostipes hadrus</name>
    <dbReference type="NCBI Taxonomy" id="649756"/>
    <lineage>
        <taxon>Bacteria</taxon>
        <taxon>Bacillati</taxon>
        <taxon>Bacillota</taxon>
        <taxon>Clostridia</taxon>
        <taxon>Lachnospirales</taxon>
        <taxon>Lachnospiraceae</taxon>
        <taxon>Anaerostipes</taxon>
    </lineage>
</organism>
<dbReference type="RefSeq" id="WP_077327099.1">
    <property type="nucleotide sequence ID" value="NZ_CP012098.1"/>
</dbReference>
<gene>
    <name evidence="1" type="ORF">DO83_12755</name>
</gene>
<protein>
    <submittedName>
        <fullName evidence="1">Uncharacterized protein</fullName>
    </submittedName>
</protein>
<dbReference type="Proteomes" id="UP000188159">
    <property type="component" value="Chromosome"/>
</dbReference>